<sequence length="337" mass="38076">MTDRMKGLKSAGAASELIFACFFVLGRLQPALYAILIFAFSMIVFPYYEGGDQEHYRGFYDAVSGMPLSEAYDYYASALGSREPVYFFLVYGFSPYLEKDFLFSLINALLAFVVVSWVVSNRVRFYIVPLVVFNFYALVLFFPAERLKLAVLLFMIGCFWRGWVRYFFWGGAIFSHTQTILLVLSAQSRRVISLFVSLMRGKVDGGGVFLVLIAVLLCVFVFFMRGHIFDKLEFYMEFGGVGAVIKPLILSGLTAYCASGRRLESLISSLPLVVVSFFVGDERIVIFSYFVFLYFALNRNRGANIPVVLTGGYFLVKGVFFLIGIIEYGDGFAELVF</sequence>
<reference evidence="3" key="1">
    <citation type="submission" date="2016-10" db="EMBL/GenBank/DDBJ databases">
        <authorList>
            <person name="Varghese N."/>
            <person name="Submissions S."/>
        </authorList>
    </citation>
    <scope>NUCLEOTIDE SEQUENCE [LARGE SCALE GENOMIC DNA]</scope>
    <source>
        <strain evidence="3">LMG 25967</strain>
    </source>
</reference>
<protein>
    <recommendedName>
        <fullName evidence="4">EpsG family protein</fullName>
    </recommendedName>
</protein>
<organism evidence="2 3">
    <name type="scientific">Pseudomonas linyingensis</name>
    <dbReference type="NCBI Taxonomy" id="915471"/>
    <lineage>
        <taxon>Bacteria</taxon>
        <taxon>Pseudomonadati</taxon>
        <taxon>Pseudomonadota</taxon>
        <taxon>Gammaproteobacteria</taxon>
        <taxon>Pseudomonadales</taxon>
        <taxon>Pseudomonadaceae</taxon>
        <taxon>Pseudomonas</taxon>
    </lineage>
</organism>
<gene>
    <name evidence="2" type="ORF">SAMN05216201_102337</name>
</gene>
<dbReference type="STRING" id="915471.SAMN05216201_102337"/>
<dbReference type="Proteomes" id="UP000242930">
    <property type="component" value="Unassembled WGS sequence"/>
</dbReference>
<accession>A0A1H6TRK4</accession>
<feature type="transmembrane region" description="Helical" evidence="1">
    <location>
        <begin position="207"/>
        <end position="228"/>
    </location>
</feature>
<dbReference type="EMBL" id="FNZE01000002">
    <property type="protein sequence ID" value="SEI82671.1"/>
    <property type="molecule type" value="Genomic_DNA"/>
</dbReference>
<feature type="transmembrane region" description="Helical" evidence="1">
    <location>
        <begin position="125"/>
        <end position="142"/>
    </location>
</feature>
<keyword evidence="1" id="KW-0472">Membrane</keyword>
<dbReference type="AlphaFoldDB" id="A0A1H6TRK4"/>
<evidence type="ECO:0000313" key="3">
    <source>
        <dbReference type="Proteomes" id="UP000242930"/>
    </source>
</evidence>
<proteinExistence type="predicted"/>
<keyword evidence="1" id="KW-0812">Transmembrane</keyword>
<name>A0A1H6TRK4_9PSED</name>
<feature type="transmembrane region" description="Helical" evidence="1">
    <location>
        <begin position="303"/>
        <end position="326"/>
    </location>
</feature>
<feature type="transmembrane region" description="Helical" evidence="1">
    <location>
        <begin position="101"/>
        <end position="119"/>
    </location>
</feature>
<feature type="transmembrane region" description="Helical" evidence="1">
    <location>
        <begin position="270"/>
        <end position="297"/>
    </location>
</feature>
<feature type="transmembrane region" description="Helical" evidence="1">
    <location>
        <begin position="169"/>
        <end position="186"/>
    </location>
</feature>
<evidence type="ECO:0000256" key="1">
    <source>
        <dbReference type="SAM" id="Phobius"/>
    </source>
</evidence>
<feature type="transmembrane region" description="Helical" evidence="1">
    <location>
        <begin position="31"/>
        <end position="48"/>
    </location>
</feature>
<evidence type="ECO:0008006" key="4">
    <source>
        <dbReference type="Google" id="ProtNLM"/>
    </source>
</evidence>
<evidence type="ECO:0000313" key="2">
    <source>
        <dbReference type="EMBL" id="SEI82671.1"/>
    </source>
</evidence>
<keyword evidence="1" id="KW-1133">Transmembrane helix</keyword>
<keyword evidence="3" id="KW-1185">Reference proteome</keyword>